<dbReference type="PANTHER" id="PTHR39441:SF1">
    <property type="entry name" value="DUF2252 DOMAIN-CONTAINING PROTEIN"/>
    <property type="match status" value="1"/>
</dbReference>
<dbReference type="AlphaFoldDB" id="A0AB34JFR3"/>
<dbReference type="PANTHER" id="PTHR39441">
    <property type="entry name" value="DUF2252 DOMAIN-CONTAINING PROTEIN"/>
    <property type="match status" value="1"/>
</dbReference>
<dbReference type="EMBL" id="JBGBPQ010000008">
    <property type="protein sequence ID" value="KAL1520338.1"/>
    <property type="molecule type" value="Genomic_DNA"/>
</dbReference>
<dbReference type="InterPro" id="IPR018721">
    <property type="entry name" value="DUF2252"/>
</dbReference>
<evidence type="ECO:0008006" key="3">
    <source>
        <dbReference type="Google" id="ProtNLM"/>
    </source>
</evidence>
<sequence length="576" mass="64471">MLPLEEPLLPSPALPPRWPARVRRACGAFGVIFAVASVAFTLSDHSSSADDLSPPKMKFEEASPEMVAVVQREAPPAKRRCEWVIEQVQEHDQNKTRDILEAQYALQASSVNMYYRGVDYMFWNDFLNHGWGDFDLTQYLNVADPLELPGGFGIGNEIKRTSAWTWITGDQHLSNFGAWKNRAGTVVFGVNDFDEAVVFDFQMDIWRLAVSIYDHALSNAYSVTQAVSAVVAFTDVYIDTLQGYVGNEGALLFEITQSKATGKLQQFLQVTESQNSAAEQLRVFTTVGPDGKRQFIKDESTKLRPIDNATRDQILQAWNIEGYGATLSKIGWHQMEFSQEYFAIIDMATRVGSGDGSFGATRYYLLIAGGDKMRPNEPNVILDVKLAPPPAMRKYVGLADAAWYSTLFHNEGSRVNLAQRALTTFTDPYTGWIKVNDEILSIRQRSPWKASFDLDSLTNFDEFIEFVQQTAIVTATSHARGTVARSPSAFKEVVTAVLGRKETKAAWGAKVAAIATGYREQLMLDYECFRDWVIDMFPNNSELVLNGGERAIRKHFRFKPTNSDVSDDQQDQDSAA</sequence>
<reference evidence="1 2" key="1">
    <citation type="journal article" date="2024" name="Science">
        <title>Giant polyketide synthase enzymes in the biosynthesis of giant marine polyether toxins.</title>
        <authorList>
            <person name="Fallon T.R."/>
            <person name="Shende V.V."/>
            <person name="Wierzbicki I.H."/>
            <person name="Pendleton A.L."/>
            <person name="Watervoot N.F."/>
            <person name="Auber R.P."/>
            <person name="Gonzalez D.J."/>
            <person name="Wisecaver J.H."/>
            <person name="Moore B.S."/>
        </authorList>
    </citation>
    <scope>NUCLEOTIDE SEQUENCE [LARGE SCALE GENOMIC DNA]</scope>
    <source>
        <strain evidence="1 2">12B1</strain>
    </source>
</reference>
<gene>
    <name evidence="1" type="ORF">AB1Y20_021928</name>
</gene>
<dbReference type="Pfam" id="PF10009">
    <property type="entry name" value="DUF2252"/>
    <property type="match status" value="1"/>
</dbReference>
<evidence type="ECO:0000313" key="1">
    <source>
        <dbReference type="EMBL" id="KAL1520338.1"/>
    </source>
</evidence>
<dbReference type="Proteomes" id="UP001515480">
    <property type="component" value="Unassembled WGS sequence"/>
</dbReference>
<proteinExistence type="predicted"/>
<organism evidence="1 2">
    <name type="scientific">Prymnesium parvum</name>
    <name type="common">Toxic golden alga</name>
    <dbReference type="NCBI Taxonomy" id="97485"/>
    <lineage>
        <taxon>Eukaryota</taxon>
        <taxon>Haptista</taxon>
        <taxon>Haptophyta</taxon>
        <taxon>Prymnesiophyceae</taxon>
        <taxon>Prymnesiales</taxon>
        <taxon>Prymnesiaceae</taxon>
        <taxon>Prymnesium</taxon>
    </lineage>
</organism>
<evidence type="ECO:0000313" key="2">
    <source>
        <dbReference type="Proteomes" id="UP001515480"/>
    </source>
</evidence>
<accession>A0AB34JFR3</accession>
<keyword evidence="2" id="KW-1185">Reference proteome</keyword>
<protein>
    <recommendedName>
        <fullName evidence="3">Phospholipase B-like</fullName>
    </recommendedName>
</protein>
<name>A0AB34JFR3_PRYPA</name>
<comment type="caution">
    <text evidence="1">The sequence shown here is derived from an EMBL/GenBank/DDBJ whole genome shotgun (WGS) entry which is preliminary data.</text>
</comment>